<evidence type="ECO:0000256" key="8">
    <source>
        <dbReference type="RuleBase" id="RU363098"/>
    </source>
</evidence>
<feature type="domain" description="RDRP C-terminal head" evidence="11">
    <location>
        <begin position="1041"/>
        <end position="1126"/>
    </location>
</feature>
<dbReference type="GO" id="GO:0030422">
    <property type="term" value="P:siRNA processing"/>
    <property type="evidence" value="ECO:0007669"/>
    <property type="project" value="TreeGrafter"/>
</dbReference>
<evidence type="ECO:0000256" key="1">
    <source>
        <dbReference type="ARBA" id="ARBA00005762"/>
    </source>
</evidence>
<dbReference type="GO" id="GO:0003723">
    <property type="term" value="F:RNA binding"/>
    <property type="evidence" value="ECO:0007669"/>
    <property type="project" value="UniProtKB-KW"/>
</dbReference>
<accession>A0A210QDX4</accession>
<reference evidence="12 13" key="1">
    <citation type="journal article" date="2017" name="Nat. Ecol. Evol.">
        <title>Scallop genome provides insights into evolution of bilaterian karyotype and development.</title>
        <authorList>
            <person name="Wang S."/>
            <person name="Zhang J."/>
            <person name="Jiao W."/>
            <person name="Li J."/>
            <person name="Xun X."/>
            <person name="Sun Y."/>
            <person name="Guo X."/>
            <person name="Huan P."/>
            <person name="Dong B."/>
            <person name="Zhang L."/>
            <person name="Hu X."/>
            <person name="Sun X."/>
            <person name="Wang J."/>
            <person name="Zhao C."/>
            <person name="Wang Y."/>
            <person name="Wang D."/>
            <person name="Huang X."/>
            <person name="Wang R."/>
            <person name="Lv J."/>
            <person name="Li Y."/>
            <person name="Zhang Z."/>
            <person name="Liu B."/>
            <person name="Lu W."/>
            <person name="Hui Y."/>
            <person name="Liang J."/>
            <person name="Zhou Z."/>
            <person name="Hou R."/>
            <person name="Li X."/>
            <person name="Liu Y."/>
            <person name="Li H."/>
            <person name="Ning X."/>
            <person name="Lin Y."/>
            <person name="Zhao L."/>
            <person name="Xing Q."/>
            <person name="Dou J."/>
            <person name="Li Y."/>
            <person name="Mao J."/>
            <person name="Guo H."/>
            <person name="Dou H."/>
            <person name="Li T."/>
            <person name="Mu C."/>
            <person name="Jiang W."/>
            <person name="Fu Q."/>
            <person name="Fu X."/>
            <person name="Miao Y."/>
            <person name="Liu J."/>
            <person name="Yu Q."/>
            <person name="Li R."/>
            <person name="Liao H."/>
            <person name="Li X."/>
            <person name="Kong Y."/>
            <person name="Jiang Z."/>
            <person name="Chourrout D."/>
            <person name="Li R."/>
            <person name="Bao Z."/>
        </authorList>
    </citation>
    <scope>NUCLEOTIDE SEQUENCE [LARGE SCALE GENOMIC DNA]</scope>
    <source>
        <strain evidence="12 13">PY_sf001</strain>
    </source>
</reference>
<evidence type="ECO:0000256" key="9">
    <source>
        <dbReference type="SAM" id="MobiDB-lite"/>
    </source>
</evidence>
<evidence type="ECO:0000256" key="2">
    <source>
        <dbReference type="ARBA" id="ARBA00022484"/>
    </source>
</evidence>
<feature type="compositionally biased region" description="Basic and acidic residues" evidence="9">
    <location>
        <begin position="1"/>
        <end position="13"/>
    </location>
</feature>
<feature type="domain" description="RDRP core" evidence="10">
    <location>
        <begin position="468"/>
        <end position="1017"/>
    </location>
</feature>
<dbReference type="PANTHER" id="PTHR23079">
    <property type="entry name" value="RNA-DEPENDENT RNA POLYMERASE"/>
    <property type="match status" value="1"/>
</dbReference>
<evidence type="ECO:0000256" key="6">
    <source>
        <dbReference type="ARBA" id="ARBA00023158"/>
    </source>
</evidence>
<dbReference type="EMBL" id="NEDP02004067">
    <property type="protein sequence ID" value="OWF46868.1"/>
    <property type="molecule type" value="Genomic_DNA"/>
</dbReference>
<feature type="region of interest" description="Disordered" evidence="9">
    <location>
        <begin position="1"/>
        <end position="93"/>
    </location>
</feature>
<evidence type="ECO:0000256" key="4">
    <source>
        <dbReference type="ARBA" id="ARBA00022695"/>
    </source>
</evidence>
<keyword evidence="3 8" id="KW-0808">Transferase</keyword>
<dbReference type="AlphaFoldDB" id="A0A210QDX4"/>
<dbReference type="GO" id="GO:0003968">
    <property type="term" value="F:RNA-directed RNA polymerase activity"/>
    <property type="evidence" value="ECO:0007669"/>
    <property type="project" value="UniProtKB-KW"/>
</dbReference>
<dbReference type="InterPro" id="IPR007855">
    <property type="entry name" value="RDRP"/>
</dbReference>
<dbReference type="OrthoDB" id="6513042at2759"/>
<keyword evidence="4 8" id="KW-0548">Nucleotidyltransferase</keyword>
<keyword evidence="13" id="KW-1185">Reference proteome</keyword>
<feature type="compositionally biased region" description="Basic residues" evidence="9">
    <location>
        <begin position="78"/>
        <end position="93"/>
    </location>
</feature>
<sequence>MEPPDKESNKHLNDPPGNNPQQQTQVSIPQQEKTIDDLQVPTPPANKTGDQTVHMSSSPHNEDQQTSKTENPKPAGTKSKKKGKAQSKRHEQKHTYHGLCDVIFHYLSNTGSARMFLHSKLPTNIRVVKQNEKEEGEKSFGDCNQSLASTLDLPEGSIVKEVETLLFRAWFRYQEDSEQLAWMEVIPAERRAYTISNKQISVSSILSTVTGGAMTSPTVFVKHWSIPKMQVTFEHDNGLLSISRKLDYGPEEVMEMPYSTLSDTVLAHYDNDAWHLNIGLKNPPKLLEKTQTKRRTYSIAITEEKRLIHLTSVTSIDIGCTSVLCLDVPDTKTTHSSQADMWMVVARLKRHGFSISYANVLVKAPQENLNNRFEFGTFDLYYTWECLLSCGFKVTDSITQQSLLLLEERKSTLTPEVFQDMTNIADNSQFFEFERVLTNSMAKFGSLSVADKRDELPSHFAMTRRIVVTPTRMIPLPKEPIVQNRIIRQYDDDFFIRVMFRDEDFTRLSAARAEGLKNITERLRKFMDAGFKIGDRKYEFLACSNSQLREHGVWFFCPNNGKTAESIRFAAGDLTKERCVATYVSRMGLCFSASRATVEVDVDDGSVKYIDDIESRSYCFTDGIGKISVPLAKKVAGALLMDPVPSAFQIRYGGCKGVVSQDPTLGNAELIHIRKSMRKFESSSKNLEILQTTHPGQLHLNRQVITLMTDLGVPDQVFLTLQEKMLFNMADMLLDNNRAMRALAEVNIGMKYKDLMRAGISFTGEAFFRSVLMTIYKRKLGELIRKTRIEVDYDQGRIMMGTIDETGILDYGQVFISFTKHDGINYKGTKILEAEVVVAKNPCFHPGDLRKFQAVDVPGLHHLVDCIVFPQRGSRPHPDEMSGSDLDGDMYFVCWDKTMHPPGENKDAMDFPNAIKTKLWRNVQVSDVTGFISEYIRNDQLGVIANAHVVHADMKNIFCKECITLSKKHSDAVDFPKTGAVPEMTADLRSEKYPDFMMKSDKPRYTSKKILGKLYRESRSLEQPHNRTYSMDLLKDAFIVDRDMMYPGYEKYLDSAHLSYDLYNEKVLQLMSLYGIETEAEVVTGVIQKLKKTRGHLQNEKYEIEKIIHGKMIFIRQKVRADFYEEFGEEVEDNLFLQIIRKKSSQKRQLGMSSRMM</sequence>
<keyword evidence="2 8" id="KW-0696">RNA-directed RNA polymerase</keyword>
<dbReference type="InterPro" id="IPR058752">
    <property type="entry name" value="RDRP_C_head"/>
</dbReference>
<comment type="caution">
    <text evidence="12">The sequence shown here is derived from an EMBL/GenBank/DDBJ whole genome shotgun (WGS) entry which is preliminary data.</text>
</comment>
<evidence type="ECO:0000256" key="7">
    <source>
        <dbReference type="ARBA" id="ARBA00048744"/>
    </source>
</evidence>
<dbReference type="STRING" id="6573.A0A210QDX4"/>
<evidence type="ECO:0000313" key="13">
    <source>
        <dbReference type="Proteomes" id="UP000242188"/>
    </source>
</evidence>
<dbReference type="Proteomes" id="UP000242188">
    <property type="component" value="Unassembled WGS sequence"/>
</dbReference>
<evidence type="ECO:0000256" key="5">
    <source>
        <dbReference type="ARBA" id="ARBA00022884"/>
    </source>
</evidence>
<dbReference type="Pfam" id="PF26253">
    <property type="entry name" value="RdRP_head"/>
    <property type="match status" value="1"/>
</dbReference>
<comment type="catalytic activity">
    <reaction evidence="7 8">
        <text>RNA(n) + a ribonucleoside 5'-triphosphate = RNA(n+1) + diphosphate</text>
        <dbReference type="Rhea" id="RHEA:21248"/>
        <dbReference type="Rhea" id="RHEA-COMP:14527"/>
        <dbReference type="Rhea" id="RHEA-COMP:17342"/>
        <dbReference type="ChEBI" id="CHEBI:33019"/>
        <dbReference type="ChEBI" id="CHEBI:61557"/>
        <dbReference type="ChEBI" id="CHEBI:140395"/>
        <dbReference type="EC" id="2.7.7.48"/>
    </reaction>
</comment>
<proteinExistence type="inferred from homology"/>
<comment type="similarity">
    <text evidence="1 8">Belongs to the RdRP family.</text>
</comment>
<dbReference type="InterPro" id="IPR057596">
    <property type="entry name" value="RDRP_core"/>
</dbReference>
<evidence type="ECO:0000259" key="11">
    <source>
        <dbReference type="Pfam" id="PF26253"/>
    </source>
</evidence>
<evidence type="ECO:0000256" key="3">
    <source>
        <dbReference type="ARBA" id="ARBA00022679"/>
    </source>
</evidence>
<evidence type="ECO:0000313" key="12">
    <source>
        <dbReference type="EMBL" id="OWF46868.1"/>
    </source>
</evidence>
<dbReference type="Pfam" id="PF05183">
    <property type="entry name" value="RdRP"/>
    <property type="match status" value="1"/>
</dbReference>
<evidence type="ECO:0000259" key="10">
    <source>
        <dbReference type="Pfam" id="PF05183"/>
    </source>
</evidence>
<feature type="compositionally biased region" description="Low complexity" evidence="9">
    <location>
        <begin position="21"/>
        <end position="31"/>
    </location>
</feature>
<name>A0A210QDX4_MIZYE</name>
<organism evidence="12 13">
    <name type="scientific">Mizuhopecten yessoensis</name>
    <name type="common">Japanese scallop</name>
    <name type="synonym">Patinopecten yessoensis</name>
    <dbReference type="NCBI Taxonomy" id="6573"/>
    <lineage>
        <taxon>Eukaryota</taxon>
        <taxon>Metazoa</taxon>
        <taxon>Spiralia</taxon>
        <taxon>Lophotrochozoa</taxon>
        <taxon>Mollusca</taxon>
        <taxon>Bivalvia</taxon>
        <taxon>Autobranchia</taxon>
        <taxon>Pteriomorphia</taxon>
        <taxon>Pectinida</taxon>
        <taxon>Pectinoidea</taxon>
        <taxon>Pectinidae</taxon>
        <taxon>Mizuhopecten</taxon>
    </lineage>
</organism>
<keyword evidence="5 8" id="KW-0694">RNA-binding</keyword>
<dbReference type="GO" id="GO:0031380">
    <property type="term" value="C:nuclear RNA-directed RNA polymerase complex"/>
    <property type="evidence" value="ECO:0007669"/>
    <property type="project" value="TreeGrafter"/>
</dbReference>
<feature type="compositionally biased region" description="Polar residues" evidence="9">
    <location>
        <begin position="48"/>
        <end position="59"/>
    </location>
</feature>
<protein>
    <recommendedName>
        <fullName evidence="8">RNA-dependent RNA polymerase</fullName>
        <ecNumber evidence="8">2.7.7.48</ecNumber>
    </recommendedName>
</protein>
<gene>
    <name evidence="12" type="ORF">KP79_PYT07112</name>
</gene>
<dbReference type="EC" id="2.7.7.48" evidence="8"/>
<keyword evidence="6" id="KW-0943">RNA-mediated gene silencing</keyword>
<dbReference type="PANTHER" id="PTHR23079:SF55">
    <property type="entry name" value="RNA-DIRECTED RNA POLYMERASE"/>
    <property type="match status" value="1"/>
</dbReference>